<dbReference type="Gene3D" id="3.60.21.10">
    <property type="match status" value="1"/>
</dbReference>
<dbReference type="InterPro" id="IPR004843">
    <property type="entry name" value="Calcineurin-like_PHP"/>
</dbReference>
<name>A0A0G4GVY3_9ALVE</name>
<dbReference type="VEuPathDB" id="CryptoDB:Cvel_23630"/>
<dbReference type="GO" id="GO:0005737">
    <property type="term" value="C:cytoplasm"/>
    <property type="evidence" value="ECO:0007669"/>
    <property type="project" value="TreeGrafter"/>
</dbReference>
<evidence type="ECO:0000313" key="4">
    <source>
        <dbReference type="EMBL" id="CEM35126.1"/>
    </source>
</evidence>
<dbReference type="InterPro" id="IPR029052">
    <property type="entry name" value="Metallo-depent_PP-like"/>
</dbReference>
<evidence type="ECO:0000259" key="3">
    <source>
        <dbReference type="Pfam" id="PF00149"/>
    </source>
</evidence>
<dbReference type="EMBL" id="CDMZ01001610">
    <property type="protein sequence ID" value="CEM35126.1"/>
    <property type="molecule type" value="Genomic_DNA"/>
</dbReference>
<dbReference type="PANTHER" id="PTHR32440">
    <property type="entry name" value="PHOSPHATASE DCR2-RELATED-RELATED"/>
    <property type="match status" value="1"/>
</dbReference>
<dbReference type="GO" id="GO:0016788">
    <property type="term" value="F:hydrolase activity, acting on ester bonds"/>
    <property type="evidence" value="ECO:0007669"/>
    <property type="project" value="TreeGrafter"/>
</dbReference>
<protein>
    <recommendedName>
        <fullName evidence="3">Calcineurin-like phosphoesterase domain-containing protein</fullName>
    </recommendedName>
</protein>
<evidence type="ECO:0000256" key="1">
    <source>
        <dbReference type="SAM" id="MobiDB-lite"/>
    </source>
</evidence>
<feature type="domain" description="Calcineurin-like phosphoesterase" evidence="3">
    <location>
        <begin position="40"/>
        <end position="321"/>
    </location>
</feature>
<evidence type="ECO:0000256" key="2">
    <source>
        <dbReference type="SAM" id="SignalP"/>
    </source>
</evidence>
<accession>A0A0G4GVY3</accession>
<dbReference type="PhylomeDB" id="A0A0G4GVY3"/>
<feature type="signal peptide" evidence="2">
    <location>
        <begin position="1"/>
        <end position="26"/>
    </location>
</feature>
<proteinExistence type="predicted"/>
<dbReference type="SUPFAM" id="SSF56300">
    <property type="entry name" value="Metallo-dependent phosphatases"/>
    <property type="match status" value="1"/>
</dbReference>
<organism evidence="4">
    <name type="scientific">Chromera velia CCMP2878</name>
    <dbReference type="NCBI Taxonomy" id="1169474"/>
    <lineage>
        <taxon>Eukaryota</taxon>
        <taxon>Sar</taxon>
        <taxon>Alveolata</taxon>
        <taxon>Colpodellida</taxon>
        <taxon>Chromeraceae</taxon>
        <taxon>Chromera</taxon>
    </lineage>
</organism>
<reference evidence="4" key="1">
    <citation type="submission" date="2014-11" db="EMBL/GenBank/DDBJ databases">
        <authorList>
            <person name="Otto D Thomas"/>
            <person name="Naeem Raeece"/>
        </authorList>
    </citation>
    <scope>NUCLEOTIDE SEQUENCE</scope>
</reference>
<dbReference type="Pfam" id="PF00149">
    <property type="entry name" value="Metallophos"/>
    <property type="match status" value="1"/>
</dbReference>
<feature type="chain" id="PRO_5005190587" description="Calcineurin-like phosphoesterase domain-containing protein" evidence="2">
    <location>
        <begin position="27"/>
        <end position="387"/>
    </location>
</feature>
<dbReference type="AlphaFoldDB" id="A0A0G4GVY3"/>
<feature type="region of interest" description="Disordered" evidence="1">
    <location>
        <begin position="269"/>
        <end position="293"/>
    </location>
</feature>
<dbReference type="PANTHER" id="PTHR32440:SF11">
    <property type="entry name" value="METALLOPHOSPHOESTERASE DOMAIN-CONTAINING PROTEIN"/>
    <property type="match status" value="1"/>
</dbReference>
<gene>
    <name evidence="4" type="ORF">Cvel_23630</name>
</gene>
<keyword evidence="2" id="KW-0732">Signal</keyword>
<sequence>MRHYCDWLARSTGLLVLSVLVPMAQGAGGSVLRSSGESFVIVQFADLHFGEAPEKLWGPEQDRNSTRVMESILDTEKPDLVVFSGDQLTGNNIRENATEYWRQIVQPCVDRGVRWAQTFGNHDDMPLDSVTPSHEWRVTQSRRLSSTSRSELMEFDRSFALSQSKSDFASSEGTGLSNFHLQIGRQQSGPSENTSADEKSDACVPLVVWFLDSGGGSMREIVSEDEVVWLKEEGGRIRERDRRKRCREAVFLLFVHIPLPQYADLHREPRGSGGGEFASDASEGECWGSKEDGIAPTEEDTRLFRALKDLNFSAVSVGHNHGNDFCCPKDGVVLCYGRHTGYGGYGTWERGARVLRFFFGEEALETWVRFEDGRKKDERWILAPPRV</sequence>
<dbReference type="CDD" id="cd07383">
    <property type="entry name" value="MPP_Dcr2"/>
    <property type="match status" value="1"/>
</dbReference>